<organism evidence="5 6">
    <name type="scientific">Cryptococcus depauperatus CBS 7841</name>
    <dbReference type="NCBI Taxonomy" id="1295531"/>
    <lineage>
        <taxon>Eukaryota</taxon>
        <taxon>Fungi</taxon>
        <taxon>Dikarya</taxon>
        <taxon>Basidiomycota</taxon>
        <taxon>Agaricomycotina</taxon>
        <taxon>Tremellomycetes</taxon>
        <taxon>Tremellales</taxon>
        <taxon>Cryptococcaceae</taxon>
        <taxon>Cryptococcus</taxon>
    </lineage>
</organism>
<comment type="subcellular location">
    <subcellularLocation>
        <location evidence="1">Mitochondrion</location>
    </subcellularLocation>
</comment>
<keyword evidence="4" id="KW-1015">Disulfide bond</keyword>
<reference evidence="5" key="3">
    <citation type="submission" date="2024-01" db="EMBL/GenBank/DDBJ databases">
        <authorList>
            <person name="Coelho M.A."/>
            <person name="David-Palma M."/>
            <person name="Shea T."/>
            <person name="Sun S."/>
            <person name="Cuomo C.A."/>
            <person name="Heitman J."/>
        </authorList>
    </citation>
    <scope>NUCLEOTIDE SEQUENCE</scope>
    <source>
        <strain evidence="5">CBS 7841</strain>
    </source>
</reference>
<dbReference type="Pfam" id="PF02297">
    <property type="entry name" value="COX6B"/>
    <property type="match status" value="1"/>
</dbReference>
<protein>
    <recommendedName>
        <fullName evidence="7">Cytochrome c oxidase subunit 6b</fullName>
    </recommendedName>
</protein>
<evidence type="ECO:0008006" key="7">
    <source>
        <dbReference type="Google" id="ProtNLM"/>
    </source>
</evidence>
<evidence type="ECO:0000256" key="4">
    <source>
        <dbReference type="ARBA" id="ARBA00023157"/>
    </source>
</evidence>
<dbReference type="GeneID" id="91087369"/>
<keyword evidence="6" id="KW-1185">Reference proteome</keyword>
<evidence type="ECO:0000256" key="3">
    <source>
        <dbReference type="ARBA" id="ARBA00023128"/>
    </source>
</evidence>
<dbReference type="PANTHER" id="PTHR11387">
    <property type="entry name" value="CYTOCHROME C OXIDASE SUBUNIT 6B"/>
    <property type="match status" value="1"/>
</dbReference>
<dbReference type="EMBL" id="CP143786">
    <property type="protein sequence ID" value="WVN87961.1"/>
    <property type="molecule type" value="Genomic_DNA"/>
</dbReference>
<evidence type="ECO:0000256" key="2">
    <source>
        <dbReference type="ARBA" id="ARBA00006425"/>
    </source>
</evidence>
<dbReference type="SUPFAM" id="SSF47694">
    <property type="entry name" value="Cytochrome c oxidase subunit h"/>
    <property type="match status" value="1"/>
</dbReference>
<dbReference type="Proteomes" id="UP000094043">
    <property type="component" value="Chromosome 3"/>
</dbReference>
<accession>A0AAJ8M1R7</accession>
<name>A0AAJ8M1R7_9TREE</name>
<keyword evidence="3" id="KW-0496">Mitochondrion</keyword>
<evidence type="ECO:0000256" key="1">
    <source>
        <dbReference type="ARBA" id="ARBA00004173"/>
    </source>
</evidence>
<dbReference type="AlphaFoldDB" id="A0AAJ8M1R7"/>
<dbReference type="InterPro" id="IPR036549">
    <property type="entry name" value="CX6/COA6-like_sf"/>
</dbReference>
<comment type="similarity">
    <text evidence="2">Belongs to the cytochrome c oxidase subunit 6B family.</text>
</comment>
<sequence length="125" mass="14449">MHVWNNSIRKLVMNRTQWQRKRPMFSRLLVLMPDFPIKTKPSIGTLPTTLQTAFIVTNQDSAVSFDSSAGWQNFVDFHKCVNAKGEEFAPCKQFKKAYHSLCPNEWITTWEEQIDNGTFPASLKP</sequence>
<dbReference type="InterPro" id="IPR048280">
    <property type="entry name" value="COX6B-like"/>
</dbReference>
<dbReference type="PROSITE" id="PS51808">
    <property type="entry name" value="CHCH"/>
    <property type="match status" value="1"/>
</dbReference>
<dbReference type="GO" id="GO:0005739">
    <property type="term" value="C:mitochondrion"/>
    <property type="evidence" value="ECO:0007669"/>
    <property type="project" value="UniProtKB-SubCell"/>
</dbReference>
<dbReference type="Gene3D" id="1.10.10.140">
    <property type="entry name" value="Cytochrome c oxidase, subunit VIb"/>
    <property type="match status" value="1"/>
</dbReference>
<dbReference type="CDD" id="cd00926">
    <property type="entry name" value="Cyt_c_Oxidase_VIb"/>
    <property type="match status" value="1"/>
</dbReference>
<dbReference type="RefSeq" id="XP_066068661.1">
    <property type="nucleotide sequence ID" value="XM_066212564.1"/>
</dbReference>
<reference evidence="5" key="2">
    <citation type="journal article" date="2022" name="Elife">
        <title>Obligate sexual reproduction of a homothallic fungus closely related to the Cryptococcus pathogenic species complex.</title>
        <authorList>
            <person name="Passer A.R."/>
            <person name="Clancey S.A."/>
            <person name="Shea T."/>
            <person name="David-Palma M."/>
            <person name="Averette A.F."/>
            <person name="Boekhout T."/>
            <person name="Porcel B.M."/>
            <person name="Nowrousian M."/>
            <person name="Cuomo C.A."/>
            <person name="Sun S."/>
            <person name="Heitman J."/>
            <person name="Coelho M.A."/>
        </authorList>
    </citation>
    <scope>NUCLEOTIDE SEQUENCE</scope>
    <source>
        <strain evidence="5">CBS 7841</strain>
    </source>
</reference>
<evidence type="ECO:0000313" key="6">
    <source>
        <dbReference type="Proteomes" id="UP000094043"/>
    </source>
</evidence>
<reference evidence="5" key="1">
    <citation type="submission" date="2016-06" db="EMBL/GenBank/DDBJ databases">
        <authorList>
            <person name="Cuomo C."/>
            <person name="Litvintseva A."/>
            <person name="Heitman J."/>
            <person name="Chen Y."/>
            <person name="Sun S."/>
            <person name="Springer D."/>
            <person name="Dromer F."/>
            <person name="Young S."/>
            <person name="Zeng Q."/>
            <person name="Chapman S."/>
            <person name="Gujja S."/>
            <person name="Saif S."/>
            <person name="Birren B."/>
        </authorList>
    </citation>
    <scope>NUCLEOTIDE SEQUENCE</scope>
    <source>
        <strain evidence="5">CBS 7841</strain>
    </source>
</reference>
<dbReference type="KEGG" id="cdep:91087369"/>
<dbReference type="InterPro" id="IPR003213">
    <property type="entry name" value="Cyt_c_oxidase_su6B"/>
</dbReference>
<gene>
    <name evidence="5" type="ORF">L203_103158</name>
</gene>
<evidence type="ECO:0000313" key="5">
    <source>
        <dbReference type="EMBL" id="WVN87961.1"/>
    </source>
</evidence>
<proteinExistence type="inferred from homology"/>
<dbReference type="GO" id="GO:0045277">
    <property type="term" value="C:respiratory chain complex IV"/>
    <property type="evidence" value="ECO:0007669"/>
    <property type="project" value="InterPro"/>
</dbReference>